<evidence type="ECO:0008006" key="3">
    <source>
        <dbReference type="Google" id="ProtNLM"/>
    </source>
</evidence>
<dbReference type="InterPro" id="IPR007337">
    <property type="entry name" value="RelB/DinJ"/>
</dbReference>
<organism evidence="1 2">
    <name type="scientific">Selenomonas noxia F0398</name>
    <dbReference type="NCBI Taxonomy" id="702437"/>
    <lineage>
        <taxon>Bacteria</taxon>
        <taxon>Bacillati</taxon>
        <taxon>Bacillota</taxon>
        <taxon>Negativicutes</taxon>
        <taxon>Selenomonadales</taxon>
        <taxon>Selenomonadaceae</taxon>
        <taxon>Selenomonas</taxon>
    </lineage>
</organism>
<dbReference type="Pfam" id="PF04221">
    <property type="entry name" value="RelB"/>
    <property type="match status" value="1"/>
</dbReference>
<accession>A0ABN0DP28</accession>
<reference evidence="1 2" key="1">
    <citation type="submission" date="2011-08" db="EMBL/GenBank/DDBJ databases">
        <title>The Genome Sequence of Selenomonas noxia F0398.</title>
        <authorList>
            <consortium name="The Broad Institute Genome Sequencing Platform"/>
            <person name="Earl A."/>
            <person name="Ward D."/>
            <person name="Feldgarden M."/>
            <person name="Gevers D."/>
            <person name="Izard J."/>
            <person name="Ganesan A."/>
            <person name="Blanton J.M."/>
            <person name="Baranova O.V."/>
            <person name="Tanner A.C."/>
            <person name="Dewhirst F.E."/>
            <person name="Young S.K."/>
            <person name="Zeng Q."/>
            <person name="Gargeya S."/>
            <person name="Fitzgerald M."/>
            <person name="Haas B."/>
            <person name="Abouelleil A."/>
            <person name="Alvarado L."/>
            <person name="Arachchi H.M."/>
            <person name="Berlin A."/>
            <person name="Brown A."/>
            <person name="Chapman S.B."/>
            <person name="Chen Z."/>
            <person name="Dunbar C."/>
            <person name="Freedman E."/>
            <person name="Gearin G."/>
            <person name="Gellesch M."/>
            <person name="Goldberg J."/>
            <person name="Griggs A."/>
            <person name="Gujja S."/>
            <person name="Heiman D."/>
            <person name="Howarth C."/>
            <person name="Larson L."/>
            <person name="Lui A."/>
            <person name="MacDonald P.J.P."/>
            <person name="Montmayeur A."/>
            <person name="Murphy C."/>
            <person name="Neiman D."/>
            <person name="Pearson M."/>
            <person name="Priest M."/>
            <person name="Roberts A."/>
            <person name="Saif S."/>
            <person name="Shea T."/>
            <person name="Shenoy N."/>
            <person name="Sisk P."/>
            <person name="Stolte C."/>
            <person name="Sykes S."/>
            <person name="Wortman J."/>
            <person name="Nusbaum C."/>
            <person name="Birren B."/>
        </authorList>
    </citation>
    <scope>NUCLEOTIDE SEQUENCE [LARGE SCALE GENOMIC DNA]</scope>
    <source>
        <strain evidence="1 2">F0398</strain>
    </source>
</reference>
<sequence length="107" mass="11904">MDTLVQFHIDESERAEAADICTALGIDLPSYLRMCTSRLVRERGIPFRMHLNDVGSVKEPKTLDTLTAAELNAKLEHSCNQSLADEGRPLDDVFDELRRGLGSNGFV</sequence>
<dbReference type="EMBL" id="ADGH01000012">
    <property type="protein sequence ID" value="EHG24423.1"/>
    <property type="molecule type" value="Genomic_DNA"/>
</dbReference>
<keyword evidence="2" id="KW-1185">Reference proteome</keyword>
<comment type="caution">
    <text evidence="1">The sequence shown here is derived from an EMBL/GenBank/DDBJ whole genome shotgun (WGS) entry which is preliminary data.</text>
</comment>
<dbReference type="RefSeq" id="WP_006695204.1">
    <property type="nucleotide sequence ID" value="NZ_JH376859.1"/>
</dbReference>
<name>A0ABN0DP28_9FIRM</name>
<evidence type="ECO:0000313" key="2">
    <source>
        <dbReference type="Proteomes" id="UP000003175"/>
    </source>
</evidence>
<protein>
    <recommendedName>
        <fullName evidence="3">Addiction module antitoxin, RelB/DinJ family</fullName>
    </recommendedName>
</protein>
<dbReference type="InterPro" id="IPR013321">
    <property type="entry name" value="Arc_rbn_hlx_hlx"/>
</dbReference>
<dbReference type="Gene3D" id="1.10.1220.10">
    <property type="entry name" value="Met repressor-like"/>
    <property type="match status" value="1"/>
</dbReference>
<evidence type="ECO:0000313" key="1">
    <source>
        <dbReference type="EMBL" id="EHG24423.1"/>
    </source>
</evidence>
<dbReference type="GeneID" id="32475217"/>
<proteinExistence type="predicted"/>
<gene>
    <name evidence="1" type="ORF">HMPREF9432_01273</name>
</gene>
<dbReference type="Proteomes" id="UP000003175">
    <property type="component" value="Unassembled WGS sequence"/>
</dbReference>